<keyword evidence="2" id="KW-1133">Transmembrane helix</keyword>
<keyword evidence="2" id="KW-0812">Transmembrane</keyword>
<organism evidence="3 4">
    <name type="scientific">Paenibacillus uliginis N3/975</name>
    <dbReference type="NCBI Taxonomy" id="1313296"/>
    <lineage>
        <taxon>Bacteria</taxon>
        <taxon>Bacillati</taxon>
        <taxon>Bacillota</taxon>
        <taxon>Bacilli</taxon>
        <taxon>Bacillales</taxon>
        <taxon>Paenibacillaceae</taxon>
        <taxon>Paenibacillus</taxon>
    </lineage>
</organism>
<dbReference type="Proteomes" id="UP000192940">
    <property type="component" value="Chromosome I"/>
</dbReference>
<evidence type="ECO:0000313" key="3">
    <source>
        <dbReference type="EMBL" id="SMF81592.1"/>
    </source>
</evidence>
<gene>
    <name evidence="3" type="ORF">SAMN05661091_2015</name>
</gene>
<dbReference type="RefSeq" id="WP_208918853.1">
    <property type="nucleotide sequence ID" value="NZ_LT840184.1"/>
</dbReference>
<keyword evidence="2" id="KW-0472">Membrane</keyword>
<feature type="coiled-coil region" evidence="1">
    <location>
        <begin position="75"/>
        <end position="137"/>
    </location>
</feature>
<dbReference type="EMBL" id="LT840184">
    <property type="protein sequence ID" value="SMF81592.1"/>
    <property type="molecule type" value="Genomic_DNA"/>
</dbReference>
<keyword evidence="4" id="KW-1185">Reference proteome</keyword>
<evidence type="ECO:0000256" key="1">
    <source>
        <dbReference type="SAM" id="Coils"/>
    </source>
</evidence>
<keyword evidence="3" id="KW-0282">Flagellum</keyword>
<evidence type="ECO:0000256" key="2">
    <source>
        <dbReference type="SAM" id="Phobius"/>
    </source>
</evidence>
<evidence type="ECO:0000313" key="4">
    <source>
        <dbReference type="Proteomes" id="UP000192940"/>
    </source>
</evidence>
<dbReference type="STRING" id="1313296.SAMN05661091_2015"/>
<sequence>MARKDIPIDNEESNGGFERILLFLIPIIFTIVMVGVLLTLFNVNVRNGVLDVANKIPIVKDWIPDPKLTPEEQKLKDIKDQEESDEATIQKLKKQLEEKEQSLKEMSEQKTAEETKANQLETQIEDMQNQSAASVEEPAEDPYIEQIRDLAKMYANMSPSKAAPIMQNLTTEEMVLMLSEMKSSKRVAILEKMDPKIAADATMILKEAKSTEDLAIAAQKSRDKKDKEKEKDTLKTTDNLDKAQLSKTFSQMAPDKAADLLLQTYKISQSKAITILNTVDDGTRAQILNAMSTKSPEQAAKILNRLMGSK</sequence>
<feature type="transmembrane region" description="Helical" evidence="2">
    <location>
        <begin position="20"/>
        <end position="41"/>
    </location>
</feature>
<accession>A0A1X7H8I4</accession>
<proteinExistence type="predicted"/>
<keyword evidence="3" id="KW-0969">Cilium</keyword>
<dbReference type="AlphaFoldDB" id="A0A1X7H8I4"/>
<protein>
    <submittedName>
        <fullName evidence="3">Flagellar motility protein MotE, a chaperone for MotC folding</fullName>
    </submittedName>
</protein>
<name>A0A1X7H8I4_9BACL</name>
<keyword evidence="1" id="KW-0175">Coiled coil</keyword>
<keyword evidence="3" id="KW-0966">Cell projection</keyword>
<dbReference type="SUPFAM" id="SSF158791">
    <property type="entry name" value="MgtE N-terminal domain-like"/>
    <property type="match status" value="1"/>
</dbReference>
<reference evidence="4" key="1">
    <citation type="submission" date="2017-04" db="EMBL/GenBank/DDBJ databases">
        <authorList>
            <person name="Varghese N."/>
            <person name="Submissions S."/>
        </authorList>
    </citation>
    <scope>NUCLEOTIDE SEQUENCE [LARGE SCALE GENOMIC DNA]</scope>
    <source>
        <strain evidence="4">N3/975</strain>
    </source>
</reference>
<dbReference type="Gene3D" id="1.10.220.30">
    <property type="match status" value="1"/>
</dbReference>